<dbReference type="Pfam" id="PF00563">
    <property type="entry name" value="EAL"/>
    <property type="match status" value="1"/>
</dbReference>
<evidence type="ECO:0000313" key="4">
    <source>
        <dbReference type="EMBL" id="SNX69429.1"/>
    </source>
</evidence>
<evidence type="ECO:0000259" key="2">
    <source>
        <dbReference type="PROSITE" id="PS50883"/>
    </source>
</evidence>
<feature type="domain" description="GGDEF" evidence="3">
    <location>
        <begin position="95"/>
        <end position="231"/>
    </location>
</feature>
<dbReference type="Gene3D" id="3.30.70.270">
    <property type="match status" value="1"/>
</dbReference>
<accession>A0A285CPE2</accession>
<evidence type="ECO:0000313" key="5">
    <source>
        <dbReference type="Proteomes" id="UP000219467"/>
    </source>
</evidence>
<name>A0A285CPE2_9RHOB</name>
<dbReference type="PANTHER" id="PTHR33121:SF70">
    <property type="entry name" value="SIGNALING PROTEIN YKOW"/>
    <property type="match status" value="1"/>
</dbReference>
<dbReference type="AlphaFoldDB" id="A0A285CPE2"/>
<keyword evidence="5" id="KW-1185">Reference proteome</keyword>
<proteinExistence type="predicted"/>
<reference evidence="5" key="1">
    <citation type="submission" date="2017-08" db="EMBL/GenBank/DDBJ databases">
        <authorList>
            <person name="Varghese N."/>
            <person name="Submissions S."/>
        </authorList>
    </citation>
    <scope>NUCLEOTIDE SEQUENCE [LARGE SCALE GENOMIC DNA]</scope>
    <source>
        <strain evidence="5">JA234</strain>
    </source>
</reference>
<dbReference type="PANTHER" id="PTHR33121">
    <property type="entry name" value="CYCLIC DI-GMP PHOSPHODIESTERASE PDEF"/>
    <property type="match status" value="1"/>
</dbReference>
<dbReference type="SUPFAM" id="SSF55073">
    <property type="entry name" value="Nucleotide cyclase"/>
    <property type="match status" value="1"/>
</dbReference>
<dbReference type="InterPro" id="IPR043128">
    <property type="entry name" value="Rev_trsase/Diguanyl_cyclase"/>
</dbReference>
<dbReference type="SMART" id="SM00052">
    <property type="entry name" value="EAL"/>
    <property type="match status" value="1"/>
</dbReference>
<evidence type="ECO:0000256" key="1">
    <source>
        <dbReference type="SAM" id="Phobius"/>
    </source>
</evidence>
<dbReference type="InterPro" id="IPR000160">
    <property type="entry name" value="GGDEF_dom"/>
</dbReference>
<organism evidence="4 5">
    <name type="scientific">Cereibacter ovatus</name>
    <dbReference type="NCBI Taxonomy" id="439529"/>
    <lineage>
        <taxon>Bacteria</taxon>
        <taxon>Pseudomonadati</taxon>
        <taxon>Pseudomonadota</taxon>
        <taxon>Alphaproteobacteria</taxon>
        <taxon>Rhodobacterales</taxon>
        <taxon>Paracoccaceae</taxon>
        <taxon>Cereibacter</taxon>
    </lineage>
</organism>
<sequence>MRDRSGSLTGMARLRGHLRRPEVLAFLPALTLLAYWLGGEMQLLLVALGLPLAYAAAGAFGDRTPPLIGPRDGLALRIQAISALDAIFADPTASRTTGCLVLQFDEMDKLLDRHGRAAQTEVLSRSAERICAVLREGDIVARLEGGGFAIALYPVRRLDLEAMVQLAARLQAAVATPISLDGLRLYVSCSVGFCLAARAPAPNGRALLDAAQVAADEAARNGPGAIRAFSPDMARKRADRDAYREQLETALDSGQIEAWFQPQIRLDTGQVSGFEALARWQHPAHGLTPPADFLPAIEEAGLAERLGEVMLYQALTALRNWDRAGFHVPSVAVNFSVSELRNPRLVDRMKWELDRFELAPDRLSVEILETVVAGGASDVVVHNIAGLAALGCRIDLDDFGTGHASITTIRRFALRRLKIDRSFVTHVDTDRDQQTMLAAIISMAGQLGLETLAEGVETAAEQEMLGRLGCGHLQGYAIAHPMPFAATGEWLIGQGRCGSGPTRAKMQVAEKPPAILARAGGQSAPSTVGGGKTA</sequence>
<dbReference type="InterPro" id="IPR035919">
    <property type="entry name" value="EAL_sf"/>
</dbReference>
<dbReference type="Proteomes" id="UP000219467">
    <property type="component" value="Unassembled WGS sequence"/>
</dbReference>
<dbReference type="EMBL" id="OAOQ01000004">
    <property type="protein sequence ID" value="SNX69429.1"/>
    <property type="molecule type" value="Genomic_DNA"/>
</dbReference>
<feature type="transmembrane region" description="Helical" evidence="1">
    <location>
        <begin position="21"/>
        <end position="37"/>
    </location>
</feature>
<dbReference type="Pfam" id="PF00990">
    <property type="entry name" value="GGDEF"/>
    <property type="match status" value="1"/>
</dbReference>
<dbReference type="InterPro" id="IPR001633">
    <property type="entry name" value="EAL_dom"/>
</dbReference>
<evidence type="ECO:0000259" key="3">
    <source>
        <dbReference type="PROSITE" id="PS50887"/>
    </source>
</evidence>
<gene>
    <name evidence="4" type="ORF">SAMN05878503_10435</name>
</gene>
<keyword evidence="1" id="KW-1133">Transmembrane helix</keyword>
<dbReference type="PROSITE" id="PS50887">
    <property type="entry name" value="GGDEF"/>
    <property type="match status" value="1"/>
</dbReference>
<dbReference type="SUPFAM" id="SSF141868">
    <property type="entry name" value="EAL domain-like"/>
    <property type="match status" value="1"/>
</dbReference>
<feature type="domain" description="EAL" evidence="2">
    <location>
        <begin position="240"/>
        <end position="495"/>
    </location>
</feature>
<dbReference type="RefSeq" id="WP_097029857.1">
    <property type="nucleotide sequence ID" value="NZ_OAOQ01000004.1"/>
</dbReference>
<dbReference type="CDD" id="cd01948">
    <property type="entry name" value="EAL"/>
    <property type="match status" value="1"/>
</dbReference>
<keyword evidence="1" id="KW-0812">Transmembrane</keyword>
<dbReference type="GO" id="GO:0071111">
    <property type="term" value="F:cyclic-guanylate-specific phosphodiesterase activity"/>
    <property type="evidence" value="ECO:0007669"/>
    <property type="project" value="InterPro"/>
</dbReference>
<dbReference type="OrthoDB" id="9814202at2"/>
<dbReference type="InterPro" id="IPR029787">
    <property type="entry name" value="Nucleotide_cyclase"/>
</dbReference>
<keyword evidence="1" id="KW-0472">Membrane</keyword>
<protein>
    <submittedName>
        <fullName evidence="4">Diguanylate cyclase/phosphodiesterase</fullName>
    </submittedName>
</protein>
<dbReference type="PROSITE" id="PS50883">
    <property type="entry name" value="EAL"/>
    <property type="match status" value="1"/>
</dbReference>
<dbReference type="SMART" id="SM00267">
    <property type="entry name" value="GGDEF"/>
    <property type="match status" value="1"/>
</dbReference>
<dbReference type="InterPro" id="IPR050706">
    <property type="entry name" value="Cyclic-di-GMP_PDE-like"/>
</dbReference>
<dbReference type="Gene3D" id="3.20.20.450">
    <property type="entry name" value="EAL domain"/>
    <property type="match status" value="1"/>
</dbReference>